<keyword evidence="1" id="KW-0548">Nucleotidyltransferase</keyword>
<accession>A0A3B0UF90</accession>
<name>A0A3B0UF90_9ZZZZ</name>
<dbReference type="EMBL" id="UOEQ01000193">
    <property type="protein sequence ID" value="VAW19004.1"/>
    <property type="molecule type" value="Genomic_DNA"/>
</dbReference>
<gene>
    <name evidence="1" type="ORF">MNBD_ALPHA11-2219</name>
</gene>
<keyword evidence="1" id="KW-0808">Transferase</keyword>
<evidence type="ECO:0000313" key="1">
    <source>
        <dbReference type="EMBL" id="VAW19004.1"/>
    </source>
</evidence>
<organism evidence="1">
    <name type="scientific">hydrothermal vent metagenome</name>
    <dbReference type="NCBI Taxonomy" id="652676"/>
    <lineage>
        <taxon>unclassified sequences</taxon>
        <taxon>metagenomes</taxon>
        <taxon>ecological metagenomes</taxon>
    </lineage>
</organism>
<dbReference type="GO" id="GO:0003887">
    <property type="term" value="F:DNA-directed DNA polymerase activity"/>
    <property type="evidence" value="ECO:0007669"/>
    <property type="project" value="UniProtKB-EC"/>
</dbReference>
<dbReference type="AlphaFoldDB" id="A0A3B0UF90"/>
<sequence length="25" mass="2859">MNDPITHNELAYAELCVTTNFTFLT</sequence>
<reference evidence="1" key="1">
    <citation type="submission" date="2018-06" db="EMBL/GenBank/DDBJ databases">
        <authorList>
            <person name="Zhirakovskaya E."/>
        </authorList>
    </citation>
    <scope>NUCLEOTIDE SEQUENCE</scope>
</reference>
<protein>
    <submittedName>
        <fullName evidence="1">Error-prone repair homolog of DNA polymerase III alpha subunit</fullName>
        <ecNumber evidence="1">2.7.7.7</ecNumber>
    </submittedName>
</protein>
<feature type="non-terminal residue" evidence="1">
    <location>
        <position position="25"/>
    </location>
</feature>
<proteinExistence type="predicted"/>
<dbReference type="EC" id="2.7.7.7" evidence="1"/>